<dbReference type="RefSeq" id="WP_210535125.1">
    <property type="nucleotide sequence ID" value="NZ_JAGKTC010000001.1"/>
</dbReference>
<protein>
    <submittedName>
        <fullName evidence="1">Mitochondrial fission ELM1 family protein</fullName>
    </submittedName>
</protein>
<organism evidence="1 2">
    <name type="scientific">Pseudoxanthomonas helianthi</name>
    <dbReference type="NCBI Taxonomy" id="1453541"/>
    <lineage>
        <taxon>Bacteria</taxon>
        <taxon>Pseudomonadati</taxon>
        <taxon>Pseudomonadota</taxon>
        <taxon>Gammaproteobacteria</taxon>
        <taxon>Lysobacterales</taxon>
        <taxon>Lysobacteraceae</taxon>
        <taxon>Pseudoxanthomonas</taxon>
    </lineage>
</organism>
<accession>A0A941ASN5</accession>
<proteinExistence type="predicted"/>
<evidence type="ECO:0000313" key="1">
    <source>
        <dbReference type="EMBL" id="MBP3983267.1"/>
    </source>
</evidence>
<evidence type="ECO:0000313" key="2">
    <source>
        <dbReference type="Proteomes" id="UP000673447"/>
    </source>
</evidence>
<keyword evidence="2" id="KW-1185">Reference proteome</keyword>
<gene>
    <name evidence="1" type="ORF">J5837_02425</name>
</gene>
<comment type="caution">
    <text evidence="1">The sequence shown here is derived from an EMBL/GenBank/DDBJ whole genome shotgun (WGS) entry which is preliminary data.</text>
</comment>
<sequence length="314" mass="34189">MQTWAVSDGHAGNRRQATALADALGESTFDCELAPRAPWRWLAPRLFPGAAHAFGNAFADARAPALAIGCGRQAALATRLLRARGANTIQILDPRLDPAHWDFVVVPEHDDLRGPNVVTLLGSLNPVDDAWLAQARERFAAFAAFPQPRTAVLLGGSSAHARFDRNAFEVLAARLEVALARDGGSVLVTASRRTDAKVIAALRHRYVETPGVVWCGEEDGENPYPGLLAWADRIVCSPDSVNMVSEACATRVPVHVFDPGRVRGRPRAFLDALLARGRIRAMDGALQSFDVQPLRETARVAAILRERLHLRERL</sequence>
<dbReference type="Pfam" id="PF06258">
    <property type="entry name" value="Mito_fiss_Elm1"/>
    <property type="match status" value="1"/>
</dbReference>
<reference evidence="1" key="2">
    <citation type="submission" date="2021-03" db="EMBL/GenBank/DDBJ databases">
        <authorList>
            <person name="Cao W."/>
        </authorList>
    </citation>
    <scope>NUCLEOTIDE SEQUENCE</scope>
    <source>
        <strain evidence="1">110414</strain>
    </source>
</reference>
<dbReference type="InterPro" id="IPR009367">
    <property type="entry name" value="Elm1-like"/>
</dbReference>
<dbReference type="PANTHER" id="PTHR33986">
    <property type="entry name" value="OS02G0535700 PROTEIN"/>
    <property type="match status" value="1"/>
</dbReference>
<dbReference type="AlphaFoldDB" id="A0A941ASN5"/>
<dbReference type="PANTHER" id="PTHR33986:SF15">
    <property type="entry name" value="MITOCHONDRIAL FISSION PROTEIN ELM1"/>
    <property type="match status" value="1"/>
</dbReference>
<dbReference type="EMBL" id="JAGKTC010000001">
    <property type="protein sequence ID" value="MBP3983267.1"/>
    <property type="molecule type" value="Genomic_DNA"/>
</dbReference>
<dbReference type="Proteomes" id="UP000673447">
    <property type="component" value="Unassembled WGS sequence"/>
</dbReference>
<name>A0A941ASN5_9GAMM</name>
<reference evidence="1" key="1">
    <citation type="journal article" date="2016" name="Int. J. Syst. Evol. Microbiol.">
        <title>Pseudoxanthomonas helianthi sp. nov., isolated from roots of Jerusalem artichoke (Helianthus tuberosus).</title>
        <authorList>
            <person name="Kittiwongwattana C."/>
            <person name="Thawai C."/>
        </authorList>
    </citation>
    <scope>NUCLEOTIDE SEQUENCE</scope>
    <source>
        <strain evidence="1">110414</strain>
    </source>
</reference>